<keyword evidence="3" id="KW-0808">Transferase</keyword>
<sequence>MGRTSASTFDDRAIARGRSRACCPTDRVWRPTARSRRRSRGPSRTRCDHTSWRASTAPRTASTDRANASSRERVVARTRGVVMSNAGIGLSQFAFVGTFIAAVKKTITGPRAEPPDHLKCAITQELFTDPVVLVQSGYTYDRRAIQRWLAQKFPPTDPTSNVELWCTDIVPNWSLRQAVDEWALANGARTLEAPVEAVRVTKDGRPTGRRSANATSAAALTHQYLQALHRSHPRHAACVVFLMTFTLGTITVTALTVAHSVGSAAAAALRHESIAWLCTGPVQNAAWWGGVLSFLWLAQNAGPPIEQGRGRDRGERQPEIRTPKAEHAYARDRATGLIIFRDSSSRDLTPLGRGGRSRESLSHLGRTFSHAALNSDDRSTAMRFTSARDVNESSSALEKNIEDTSPSMTSSVRAEGHRDGGDANEDAWEFVGGKKKSGNTPRQNAESAGTGEEGKRRRNGSAHATRNGTGARSEKSNVSRVGGQQLERGATNGASEHVKTAHNDDQKRRQRQKQQQSARLEPSGWAAIVTGRLSPTDVSADAAAIAVTAQTVAVDNVIDSVHDVQLSPGSATSSEDKLSRMDSREVEGSQSPQSDRESQLISGARENAEVVGAGARALKGWASILGGSSAPESQVKDNIIDQGIKAEAVVETSPNKSEDTSGKAPVAPAASTWTGWGVSSPPPKVDLKATMEADAAAAAAAEPTQSSAVKKEVTRTDEKHRKQNGRKKKDVNGKKENKSAKQRQDGYRKDREKISRVKVTVSKPISPPPVDVSMDRPRAPLSSDVEDALAERLGRELIECAHMQYFTPTAQLLKKERRAVDVVIRAMNAIVQTLFPATGVEVFGSYPTRAWVPGSSNLDLSLELPEAISSRPDRRIEALHTLAMALRTNPWVMDVNVVPSSFRPLIRMSTHTAFFQPMPQQLTGKASAAFAEGVKAIVPPLSASSMDVNGTPPLPSGPRPGPPPYGVPGLGQNGFGLPLEVHISLKDGSHKGLSALRFVQAAEEQHGALAPLVCVQKAVLASKGLRGVYKGGLGSYALTMMALTSIQRSSCRGAASNADDASKTHDEAGKHSVTEATETRDAMYVGRAMLDFLKLYGHEADLSKDVISAHTGDASADWGILSGSSTLPASPSSGLHVEDPLEKSNNAGAGCFGISGVQALFREQLEVLRNAADTKFDSDVPLLMQLIMLGGAKKVFIV</sequence>
<feature type="compositionally biased region" description="Basic and acidic residues" evidence="1">
    <location>
        <begin position="574"/>
        <end position="587"/>
    </location>
</feature>
<dbReference type="InterPro" id="IPR013083">
    <property type="entry name" value="Znf_RING/FYVE/PHD"/>
</dbReference>
<dbReference type="SUPFAM" id="SSF57850">
    <property type="entry name" value="RING/U-box"/>
    <property type="match status" value="1"/>
</dbReference>
<feature type="compositionally biased region" description="Basic and acidic residues" evidence="1">
    <location>
        <begin position="496"/>
        <end position="507"/>
    </location>
</feature>
<feature type="compositionally biased region" description="Pro residues" evidence="1">
    <location>
        <begin position="952"/>
        <end position="966"/>
    </location>
</feature>
<feature type="region of interest" description="Disordered" evidence="1">
    <location>
        <begin position="29"/>
        <end position="69"/>
    </location>
</feature>
<dbReference type="Gene3D" id="3.30.460.10">
    <property type="entry name" value="Beta Polymerase, domain 2"/>
    <property type="match status" value="1"/>
</dbReference>
<organism evidence="3">
    <name type="scientific">Ostreococcus tauri</name>
    <name type="common">Marine green alga</name>
    <dbReference type="NCBI Taxonomy" id="70448"/>
    <lineage>
        <taxon>Eukaryota</taxon>
        <taxon>Viridiplantae</taxon>
        <taxon>Chlorophyta</taxon>
        <taxon>Mamiellophyceae</taxon>
        <taxon>Mamiellales</taxon>
        <taxon>Bathycoccaceae</taxon>
        <taxon>Ostreococcus</taxon>
    </lineage>
</organism>
<dbReference type="SMART" id="SM00504">
    <property type="entry name" value="Ubox"/>
    <property type="match status" value="1"/>
</dbReference>
<feature type="compositionally biased region" description="Polar residues" evidence="1">
    <location>
        <begin position="392"/>
        <end position="412"/>
    </location>
</feature>
<dbReference type="EMBL" id="KZ155776">
    <property type="protein sequence ID" value="OUS48201.1"/>
    <property type="molecule type" value="Genomic_DNA"/>
</dbReference>
<feature type="region of interest" description="Disordered" evidence="1">
    <location>
        <begin position="387"/>
        <end position="523"/>
    </location>
</feature>
<dbReference type="PANTHER" id="PTHR23092:SF15">
    <property type="entry name" value="INACTIVE NON-CANONICAL POLY(A) RNA POLYMERASE PROTEIN TRF4-2-RELATED"/>
    <property type="match status" value="1"/>
</dbReference>
<gene>
    <name evidence="3" type="ORF">BE221DRAFT_204314</name>
</gene>
<evidence type="ECO:0000256" key="1">
    <source>
        <dbReference type="SAM" id="MobiDB-lite"/>
    </source>
</evidence>
<dbReference type="CDD" id="cd05402">
    <property type="entry name" value="NT_PAP_TUTase"/>
    <property type="match status" value="1"/>
</dbReference>
<dbReference type="AlphaFoldDB" id="A0A1Y5IFE2"/>
<dbReference type="GO" id="GO:0004842">
    <property type="term" value="F:ubiquitin-protein transferase activity"/>
    <property type="evidence" value="ECO:0007669"/>
    <property type="project" value="InterPro"/>
</dbReference>
<feature type="compositionally biased region" description="Basic and acidic residues" evidence="1">
    <location>
        <begin position="730"/>
        <end position="755"/>
    </location>
</feature>
<dbReference type="SUPFAM" id="SSF81301">
    <property type="entry name" value="Nucleotidyltransferase"/>
    <property type="match status" value="1"/>
</dbReference>
<feature type="region of interest" description="Disordered" evidence="1">
    <location>
        <begin position="650"/>
        <end position="779"/>
    </location>
</feature>
<protein>
    <submittedName>
        <fullName evidence="3">Nucleotidyltransferase family protein</fullName>
    </submittedName>
</protein>
<feature type="compositionally biased region" description="Basic residues" evidence="1">
    <location>
        <begin position="33"/>
        <end position="43"/>
    </location>
</feature>
<feature type="compositionally biased region" description="Basic and acidic residues" evidence="1">
    <location>
        <begin position="1060"/>
        <end position="1075"/>
    </location>
</feature>
<evidence type="ECO:0000313" key="3">
    <source>
        <dbReference type="EMBL" id="OUS48201.1"/>
    </source>
</evidence>
<dbReference type="GO" id="GO:0043634">
    <property type="term" value="P:polyadenylation-dependent ncRNA catabolic process"/>
    <property type="evidence" value="ECO:0007669"/>
    <property type="project" value="TreeGrafter"/>
</dbReference>
<feature type="domain" description="U-box" evidence="2">
    <location>
        <begin position="113"/>
        <end position="189"/>
    </location>
</feature>
<dbReference type="InterPro" id="IPR045862">
    <property type="entry name" value="Trf4-like"/>
</dbReference>
<dbReference type="InterPro" id="IPR043519">
    <property type="entry name" value="NT_sf"/>
</dbReference>
<dbReference type="Gene3D" id="1.10.1410.10">
    <property type="match status" value="1"/>
</dbReference>
<dbReference type="GO" id="GO:0031123">
    <property type="term" value="P:RNA 3'-end processing"/>
    <property type="evidence" value="ECO:0007669"/>
    <property type="project" value="TreeGrafter"/>
</dbReference>
<dbReference type="InterPro" id="IPR003613">
    <property type="entry name" value="Ubox_domain"/>
</dbReference>
<dbReference type="PANTHER" id="PTHR23092">
    <property type="entry name" value="POLY(A) RNA POLYMERASE"/>
    <property type="match status" value="1"/>
</dbReference>
<dbReference type="Pfam" id="PF22600">
    <property type="entry name" value="MTPAP-like_central"/>
    <property type="match status" value="1"/>
</dbReference>
<dbReference type="GO" id="GO:0016567">
    <property type="term" value="P:protein ubiquitination"/>
    <property type="evidence" value="ECO:0007669"/>
    <property type="project" value="UniProtKB-UniPathway"/>
</dbReference>
<dbReference type="Proteomes" id="UP000195557">
    <property type="component" value="Unassembled WGS sequence"/>
</dbReference>
<dbReference type="GO" id="GO:0005730">
    <property type="term" value="C:nucleolus"/>
    <property type="evidence" value="ECO:0007669"/>
    <property type="project" value="TreeGrafter"/>
</dbReference>
<dbReference type="GO" id="GO:0031499">
    <property type="term" value="C:TRAMP complex"/>
    <property type="evidence" value="ECO:0007669"/>
    <property type="project" value="TreeGrafter"/>
</dbReference>
<feature type="region of interest" description="Disordered" evidence="1">
    <location>
        <begin position="565"/>
        <end position="605"/>
    </location>
</feature>
<dbReference type="PROSITE" id="PS51698">
    <property type="entry name" value="U_BOX"/>
    <property type="match status" value="1"/>
</dbReference>
<evidence type="ECO:0000259" key="2">
    <source>
        <dbReference type="PROSITE" id="PS51698"/>
    </source>
</evidence>
<dbReference type="GO" id="GO:1990817">
    <property type="term" value="F:poly(A) RNA polymerase activity"/>
    <property type="evidence" value="ECO:0007669"/>
    <property type="project" value="InterPro"/>
</dbReference>
<feature type="region of interest" description="Disordered" evidence="1">
    <location>
        <begin position="304"/>
        <end position="327"/>
    </location>
</feature>
<reference evidence="3" key="1">
    <citation type="submission" date="2017-04" db="EMBL/GenBank/DDBJ databases">
        <title>Population genomics of picophytoplankton unveils novel chromosome hypervariability.</title>
        <authorList>
            <consortium name="DOE Joint Genome Institute"/>
            <person name="Blanc-Mathieu R."/>
            <person name="Krasovec M."/>
            <person name="Hebrard M."/>
            <person name="Yau S."/>
            <person name="Desgranges E."/>
            <person name="Martin J."/>
            <person name="Schackwitz W."/>
            <person name="Kuo A."/>
            <person name="Salin G."/>
            <person name="Donnadieu C."/>
            <person name="Desdevises Y."/>
            <person name="Sanchez-Ferandin S."/>
            <person name="Moreau H."/>
            <person name="Rivals E."/>
            <person name="Grigoriev I.V."/>
            <person name="Grimsley N."/>
            <person name="Eyre-Walker A."/>
            <person name="Piganeau G."/>
        </authorList>
    </citation>
    <scope>NUCLEOTIDE SEQUENCE [LARGE SCALE GENOMIC DNA]</scope>
    <source>
        <strain evidence="3">RCC 1115</strain>
    </source>
</reference>
<feature type="compositionally biased region" description="Polar residues" evidence="1">
    <location>
        <begin position="438"/>
        <end position="447"/>
    </location>
</feature>
<feature type="region of interest" description="Disordered" evidence="1">
    <location>
        <begin position="1055"/>
        <end position="1075"/>
    </location>
</feature>
<feature type="compositionally biased region" description="Basic and acidic residues" evidence="1">
    <location>
        <begin position="709"/>
        <end position="720"/>
    </location>
</feature>
<dbReference type="eggNOG" id="KOG1906">
    <property type="taxonomic scope" value="Eukaryota"/>
</dbReference>
<name>A0A1Y5IFE2_OSTTA</name>
<proteinExistence type="predicted"/>
<dbReference type="CDD" id="cd16655">
    <property type="entry name" value="RING-Ubox_WDSUB1-like"/>
    <property type="match status" value="1"/>
</dbReference>
<feature type="compositionally biased region" description="Polar residues" evidence="1">
    <location>
        <begin position="52"/>
        <end position="69"/>
    </location>
</feature>
<dbReference type="Pfam" id="PF04564">
    <property type="entry name" value="U-box"/>
    <property type="match status" value="1"/>
</dbReference>
<dbReference type="GO" id="GO:0003729">
    <property type="term" value="F:mRNA binding"/>
    <property type="evidence" value="ECO:0007669"/>
    <property type="project" value="TreeGrafter"/>
</dbReference>
<feature type="compositionally biased region" description="Basic and acidic residues" evidence="1">
    <location>
        <begin position="308"/>
        <end position="327"/>
    </location>
</feature>
<dbReference type="Gene3D" id="3.30.40.10">
    <property type="entry name" value="Zinc/RING finger domain, C3HC4 (zinc finger)"/>
    <property type="match status" value="1"/>
</dbReference>
<dbReference type="SUPFAM" id="SSF81631">
    <property type="entry name" value="PAP/OAS1 substrate-binding domain"/>
    <property type="match status" value="1"/>
</dbReference>
<dbReference type="InterPro" id="IPR054708">
    <property type="entry name" value="MTPAP-like_central"/>
</dbReference>
<accession>A0A1Y5IFE2</accession>
<feature type="region of interest" description="Disordered" evidence="1">
    <location>
        <begin position="945"/>
        <end position="966"/>
    </location>
</feature>
<dbReference type="UniPathway" id="UPA00143"/>